<dbReference type="InterPro" id="IPR039448">
    <property type="entry name" value="Beta_helix"/>
</dbReference>
<evidence type="ECO:0000313" key="7">
    <source>
        <dbReference type="EMBL" id="KKR11807.1"/>
    </source>
</evidence>
<evidence type="ECO:0000256" key="4">
    <source>
        <dbReference type="SAM" id="Coils"/>
    </source>
</evidence>
<dbReference type="AlphaFoldDB" id="A0A0G0RDR7"/>
<dbReference type="PANTHER" id="PTHR22990">
    <property type="entry name" value="F-BOX ONLY PROTEIN"/>
    <property type="match status" value="1"/>
</dbReference>
<dbReference type="SMART" id="SM00710">
    <property type="entry name" value="PbH1"/>
    <property type="match status" value="6"/>
</dbReference>
<dbReference type="InterPro" id="IPR006626">
    <property type="entry name" value="PbH1"/>
</dbReference>
<feature type="domain" description="Right handed beta helix" evidence="6">
    <location>
        <begin position="120"/>
        <end position="247"/>
    </location>
</feature>
<keyword evidence="4" id="KW-0175">Coiled coil</keyword>
<evidence type="ECO:0000256" key="2">
    <source>
        <dbReference type="ARBA" id="ARBA00022737"/>
    </source>
</evidence>
<dbReference type="Gene3D" id="2.160.20.10">
    <property type="entry name" value="Single-stranded right-handed beta-helix, Pectin lyase-like"/>
    <property type="match status" value="1"/>
</dbReference>
<evidence type="ECO:0000313" key="8">
    <source>
        <dbReference type="Proteomes" id="UP000034665"/>
    </source>
</evidence>
<dbReference type="InterPro" id="IPR022441">
    <property type="entry name" value="Para_beta_helix_rpt-2"/>
</dbReference>
<comment type="caution">
    <text evidence="7">The sequence shown here is derived from an EMBL/GenBank/DDBJ whole genome shotgun (WGS) entry which is preliminary data.</text>
</comment>
<feature type="coiled-coil region" evidence="4">
    <location>
        <begin position="386"/>
        <end position="413"/>
    </location>
</feature>
<dbReference type="InterPro" id="IPR051550">
    <property type="entry name" value="SCF-Subunits/Alg-Epimerases"/>
</dbReference>
<protein>
    <recommendedName>
        <fullName evidence="6">Right handed beta helix domain-containing protein</fullName>
    </recommendedName>
</protein>
<sequence>MSLALNIKNKNMRKIFLLFFLFLTSPFAAKADNYDFYVSRNYSGQEIGTLEQPFRTIRQAIEKAEQSRPGLRRIHVGEGEYVEDIVIGDSVRLFGENKEKTILHVSPTSTLNLINDNILAGLTISGGSAALTIQGSALIDNCVIKDAKKKGIDLPEGDSLVKISNSTIINNSGKGLYVQKGRSILLNNNIVTNNKGEGFDIRQNIFGAIIGNDISNNTESGIEILSSASDVIIRNNTIRNNLANGIANQSYPDMPELGKIKIYENTLIKNGKYGIYCGAPSGGGKTKTFFSESIILEKNNSIGNVGKPVSGSCHFERQTAEFISNISSDIETSVTLQIQQRESLHDIETAIDYRLASSESIAREIDNISFLNKAFRGINPAKIKLMQDNNTQIAELTRQMAALSNETADEKLKVSIAELINSAKKEIAIVEISIRKSQKFNSIFWIPIHIFSI</sequence>
<dbReference type="PANTHER" id="PTHR22990:SF15">
    <property type="entry name" value="F-BOX ONLY PROTEIN 10"/>
    <property type="match status" value="1"/>
</dbReference>
<dbReference type="InterPro" id="IPR012334">
    <property type="entry name" value="Pectin_lyas_fold"/>
</dbReference>
<feature type="signal peptide" evidence="5">
    <location>
        <begin position="1"/>
        <end position="31"/>
    </location>
</feature>
<evidence type="ECO:0000256" key="1">
    <source>
        <dbReference type="ARBA" id="ARBA00004906"/>
    </source>
</evidence>
<gene>
    <name evidence="7" type="ORF">UT41_C0006G0002</name>
</gene>
<dbReference type="Proteomes" id="UP000034665">
    <property type="component" value="Unassembled WGS sequence"/>
</dbReference>
<dbReference type="SUPFAM" id="SSF51126">
    <property type="entry name" value="Pectin lyase-like"/>
    <property type="match status" value="1"/>
</dbReference>
<evidence type="ECO:0000256" key="3">
    <source>
        <dbReference type="ARBA" id="ARBA00022786"/>
    </source>
</evidence>
<dbReference type="Pfam" id="PF13229">
    <property type="entry name" value="Beta_helix"/>
    <property type="match status" value="1"/>
</dbReference>
<accession>A0A0G0RDR7</accession>
<comment type="pathway">
    <text evidence="1">Protein modification; protein ubiquitination.</text>
</comment>
<dbReference type="STRING" id="1619013.UT41_C0006G0002"/>
<keyword evidence="5" id="KW-0732">Signal</keyword>
<proteinExistence type="predicted"/>
<keyword evidence="2" id="KW-0677">Repeat</keyword>
<name>A0A0G0RDR7_9BACT</name>
<reference evidence="7 8" key="1">
    <citation type="journal article" date="2015" name="Nature">
        <title>rRNA introns, odd ribosomes, and small enigmatic genomes across a large radiation of phyla.</title>
        <authorList>
            <person name="Brown C.T."/>
            <person name="Hug L.A."/>
            <person name="Thomas B.C."/>
            <person name="Sharon I."/>
            <person name="Castelle C.J."/>
            <person name="Singh A."/>
            <person name="Wilkins M.J."/>
            <person name="Williams K.H."/>
            <person name="Banfield J.F."/>
        </authorList>
    </citation>
    <scope>NUCLEOTIDE SEQUENCE [LARGE SCALE GENOMIC DNA]</scope>
</reference>
<organism evidence="7 8">
    <name type="scientific">Candidatus Wolfebacteria bacterium GW2011_GWC2_39_22</name>
    <dbReference type="NCBI Taxonomy" id="1619013"/>
    <lineage>
        <taxon>Bacteria</taxon>
        <taxon>Candidatus Wolfeibacteriota</taxon>
    </lineage>
</organism>
<feature type="chain" id="PRO_5002534217" description="Right handed beta helix domain-containing protein" evidence="5">
    <location>
        <begin position="32"/>
        <end position="453"/>
    </location>
</feature>
<evidence type="ECO:0000259" key="6">
    <source>
        <dbReference type="Pfam" id="PF13229"/>
    </source>
</evidence>
<keyword evidence="3" id="KW-0833">Ubl conjugation pathway</keyword>
<dbReference type="InterPro" id="IPR011050">
    <property type="entry name" value="Pectin_lyase_fold/virulence"/>
</dbReference>
<dbReference type="NCBIfam" id="TIGR03804">
    <property type="entry name" value="para_beta_helix"/>
    <property type="match status" value="1"/>
</dbReference>
<evidence type="ECO:0000256" key="5">
    <source>
        <dbReference type="SAM" id="SignalP"/>
    </source>
</evidence>
<dbReference type="EMBL" id="LBWR01000006">
    <property type="protein sequence ID" value="KKR11807.1"/>
    <property type="molecule type" value="Genomic_DNA"/>
</dbReference>